<organism evidence="1 2">
    <name type="scientific">Citrullus colocynthis</name>
    <name type="common">colocynth</name>
    <dbReference type="NCBI Taxonomy" id="252529"/>
    <lineage>
        <taxon>Eukaryota</taxon>
        <taxon>Viridiplantae</taxon>
        <taxon>Streptophyta</taxon>
        <taxon>Embryophyta</taxon>
        <taxon>Tracheophyta</taxon>
        <taxon>Spermatophyta</taxon>
        <taxon>Magnoliopsida</taxon>
        <taxon>eudicotyledons</taxon>
        <taxon>Gunneridae</taxon>
        <taxon>Pentapetalae</taxon>
        <taxon>rosids</taxon>
        <taxon>fabids</taxon>
        <taxon>Cucurbitales</taxon>
        <taxon>Cucurbitaceae</taxon>
        <taxon>Benincaseae</taxon>
        <taxon>Citrullus</taxon>
    </lineage>
</organism>
<sequence length="56" mass="6311">MEKLVQAKLTVLFRFPNHEGYYVVGSHMYLLVCKNLVEKGHLSSCHSCFLPSTAAI</sequence>
<proteinExistence type="predicted"/>
<name>A0ABP0YFS7_9ROSI</name>
<protein>
    <submittedName>
        <fullName evidence="1">Uncharacterized protein</fullName>
    </submittedName>
</protein>
<gene>
    <name evidence="1" type="ORF">CITCOLO1_LOCUS10504</name>
</gene>
<dbReference type="EMBL" id="OZ021737">
    <property type="protein sequence ID" value="CAK9318535.1"/>
    <property type="molecule type" value="Genomic_DNA"/>
</dbReference>
<keyword evidence="2" id="KW-1185">Reference proteome</keyword>
<dbReference type="Proteomes" id="UP001642487">
    <property type="component" value="Chromosome 3"/>
</dbReference>
<accession>A0ABP0YFS7</accession>
<evidence type="ECO:0000313" key="2">
    <source>
        <dbReference type="Proteomes" id="UP001642487"/>
    </source>
</evidence>
<evidence type="ECO:0000313" key="1">
    <source>
        <dbReference type="EMBL" id="CAK9318535.1"/>
    </source>
</evidence>
<reference evidence="1 2" key="1">
    <citation type="submission" date="2024-03" db="EMBL/GenBank/DDBJ databases">
        <authorList>
            <person name="Gkanogiannis A."/>
            <person name="Becerra Lopez-Lavalle L."/>
        </authorList>
    </citation>
    <scope>NUCLEOTIDE SEQUENCE [LARGE SCALE GENOMIC DNA]</scope>
</reference>